<name>A0A8H7RE31_9FUNG</name>
<comment type="catalytic activity">
    <reaction evidence="6">
        <text>L-histidine(out) + L-arginine(in) = L-histidine(in) + L-arginine(out)</text>
        <dbReference type="Rhea" id="RHEA:71063"/>
        <dbReference type="ChEBI" id="CHEBI:32682"/>
        <dbReference type="ChEBI" id="CHEBI:57595"/>
    </reaction>
</comment>
<dbReference type="Pfam" id="PF04193">
    <property type="entry name" value="PQ-loop"/>
    <property type="match status" value="2"/>
</dbReference>
<dbReference type="FunFam" id="1.20.1280.290:FF:000009">
    <property type="entry name" value="PQ loop repeat family protein"/>
    <property type="match status" value="1"/>
</dbReference>
<feature type="transmembrane region" description="Helical" evidence="7">
    <location>
        <begin position="180"/>
        <end position="203"/>
    </location>
</feature>
<evidence type="ECO:0000313" key="9">
    <source>
        <dbReference type="Proteomes" id="UP000650833"/>
    </source>
</evidence>
<comment type="caution">
    <text evidence="8">The sequence shown here is derived from an EMBL/GenBank/DDBJ whole genome shotgun (WGS) entry which is preliminary data.</text>
</comment>
<sequence length="332" mass="37222">MDTTCPILNDGTTAIQWIYNIFGDCVYGWQESISLLFGYLSILCWLNAQMPQVIKNYRIRDAEGLSFSFLTVWLTGDVANFVGCIITGQLPFQIILSIYFTIIDTILCFQWLYYVKYTNNSIRRWFDGDDQEFKPSATTATDTNTSKSAALYTTYSTGARAKEINEQSSLLGSSPQPKKYVTTMMMAFCFFSFGNLPSATDLFSANTLVEVATTAVVDDGNKTIWVGRFFAWLCTFLYLASRLPQIYQNFRRRSCEGLSMALFFFAAMGNLTYVLSIFTNPHATRATMLEAVPYIIGSAGTLIFDGTIFAQYALYTNGNRHQAVVAAEAVLV</sequence>
<dbReference type="Gene3D" id="1.20.1280.290">
    <property type="match status" value="2"/>
</dbReference>
<comment type="subcellular location">
    <subcellularLocation>
        <location evidence="1">Membrane</location>
        <topology evidence="1">Multi-pass membrane protein</topology>
    </subcellularLocation>
</comment>
<evidence type="ECO:0000313" key="8">
    <source>
        <dbReference type="EMBL" id="KAG2208810.1"/>
    </source>
</evidence>
<dbReference type="GO" id="GO:0098852">
    <property type="term" value="C:lytic vacuole membrane"/>
    <property type="evidence" value="ECO:0007669"/>
    <property type="project" value="UniProtKB-ARBA"/>
</dbReference>
<evidence type="ECO:0000256" key="2">
    <source>
        <dbReference type="ARBA" id="ARBA00022692"/>
    </source>
</evidence>
<gene>
    <name evidence="8" type="ORF">INT46_003018</name>
</gene>
<dbReference type="AlphaFoldDB" id="A0A8H7RE31"/>
<proteinExistence type="inferred from homology"/>
<dbReference type="EMBL" id="JAEPRC010000107">
    <property type="protein sequence ID" value="KAG2208810.1"/>
    <property type="molecule type" value="Genomic_DNA"/>
</dbReference>
<evidence type="ECO:0000256" key="7">
    <source>
        <dbReference type="SAM" id="Phobius"/>
    </source>
</evidence>
<evidence type="ECO:0000256" key="5">
    <source>
        <dbReference type="ARBA" id="ARBA00038039"/>
    </source>
</evidence>
<evidence type="ECO:0000256" key="6">
    <source>
        <dbReference type="ARBA" id="ARBA00050768"/>
    </source>
</evidence>
<keyword evidence="3 7" id="KW-1133">Transmembrane helix</keyword>
<evidence type="ECO:0000256" key="3">
    <source>
        <dbReference type="ARBA" id="ARBA00022989"/>
    </source>
</evidence>
<evidence type="ECO:0008006" key="10">
    <source>
        <dbReference type="Google" id="ProtNLM"/>
    </source>
</evidence>
<feature type="transmembrane region" description="Helical" evidence="7">
    <location>
        <begin position="27"/>
        <end position="46"/>
    </location>
</feature>
<keyword evidence="4 7" id="KW-0472">Membrane</keyword>
<evidence type="ECO:0000256" key="1">
    <source>
        <dbReference type="ARBA" id="ARBA00004141"/>
    </source>
</evidence>
<feature type="transmembrane region" description="Helical" evidence="7">
    <location>
        <begin position="261"/>
        <end position="279"/>
    </location>
</feature>
<accession>A0A8H7RE31</accession>
<feature type="transmembrane region" description="Helical" evidence="7">
    <location>
        <begin position="291"/>
        <end position="314"/>
    </location>
</feature>
<dbReference type="Proteomes" id="UP000650833">
    <property type="component" value="Unassembled WGS sequence"/>
</dbReference>
<keyword evidence="2 7" id="KW-0812">Transmembrane</keyword>
<dbReference type="PANTHER" id="PTHR16201">
    <property type="entry name" value="SEVEN TRANSMEMBRANE PROTEIN 1-RELATED"/>
    <property type="match status" value="1"/>
</dbReference>
<feature type="transmembrane region" description="Helical" evidence="7">
    <location>
        <begin position="67"/>
        <end position="88"/>
    </location>
</feature>
<dbReference type="GO" id="GO:0015174">
    <property type="term" value="F:basic amino acid transmembrane transporter activity"/>
    <property type="evidence" value="ECO:0007669"/>
    <property type="project" value="UniProtKB-ARBA"/>
</dbReference>
<evidence type="ECO:0000256" key="4">
    <source>
        <dbReference type="ARBA" id="ARBA00023136"/>
    </source>
</evidence>
<protein>
    <recommendedName>
        <fullName evidence="10">PQ-loop-domain-containing protein</fullName>
    </recommendedName>
</protein>
<dbReference type="GO" id="GO:0034486">
    <property type="term" value="P:vacuolar transmembrane transport"/>
    <property type="evidence" value="ECO:0007669"/>
    <property type="project" value="UniProtKB-ARBA"/>
</dbReference>
<keyword evidence="9" id="KW-1185">Reference proteome</keyword>
<reference evidence="8" key="1">
    <citation type="submission" date="2020-12" db="EMBL/GenBank/DDBJ databases">
        <title>Metabolic potential, ecology and presence of endohyphal bacteria is reflected in genomic diversity of Mucoromycotina.</title>
        <authorList>
            <person name="Muszewska A."/>
            <person name="Okrasinska A."/>
            <person name="Steczkiewicz K."/>
            <person name="Drgas O."/>
            <person name="Orlowska M."/>
            <person name="Perlinska-Lenart U."/>
            <person name="Aleksandrzak-Piekarczyk T."/>
            <person name="Szatraj K."/>
            <person name="Zielenkiewicz U."/>
            <person name="Pilsyk S."/>
            <person name="Malc E."/>
            <person name="Mieczkowski P."/>
            <person name="Kruszewska J.S."/>
            <person name="Biernat P."/>
            <person name="Pawlowska J."/>
        </authorList>
    </citation>
    <scope>NUCLEOTIDE SEQUENCE</scope>
    <source>
        <strain evidence="8">CBS 226.32</strain>
    </source>
</reference>
<feature type="transmembrane region" description="Helical" evidence="7">
    <location>
        <begin position="94"/>
        <end position="115"/>
    </location>
</feature>
<dbReference type="InterPro" id="IPR051415">
    <property type="entry name" value="LAAT-1"/>
</dbReference>
<dbReference type="OrthoDB" id="8048523at2759"/>
<organism evidence="8 9">
    <name type="scientific">Mucor plumbeus</name>
    <dbReference type="NCBI Taxonomy" id="97098"/>
    <lineage>
        <taxon>Eukaryota</taxon>
        <taxon>Fungi</taxon>
        <taxon>Fungi incertae sedis</taxon>
        <taxon>Mucoromycota</taxon>
        <taxon>Mucoromycotina</taxon>
        <taxon>Mucoromycetes</taxon>
        <taxon>Mucorales</taxon>
        <taxon>Mucorineae</taxon>
        <taxon>Mucoraceae</taxon>
        <taxon>Mucor</taxon>
    </lineage>
</organism>
<feature type="transmembrane region" description="Helical" evidence="7">
    <location>
        <begin position="223"/>
        <end position="240"/>
    </location>
</feature>
<dbReference type="SMART" id="SM00679">
    <property type="entry name" value="CTNS"/>
    <property type="match status" value="2"/>
</dbReference>
<dbReference type="InterPro" id="IPR006603">
    <property type="entry name" value="PQ-loop_rpt"/>
</dbReference>
<comment type="similarity">
    <text evidence="5">Belongs to the laat-1 family.</text>
</comment>